<dbReference type="Gene3D" id="3.30.565.10">
    <property type="entry name" value="Histidine kinase-like ATPase, C-terminal domain"/>
    <property type="match status" value="1"/>
</dbReference>
<evidence type="ECO:0000256" key="9">
    <source>
        <dbReference type="ARBA" id="ARBA00022840"/>
    </source>
</evidence>
<dbReference type="InterPro" id="IPR013655">
    <property type="entry name" value="PAS_fold_3"/>
</dbReference>
<evidence type="ECO:0000256" key="8">
    <source>
        <dbReference type="ARBA" id="ARBA00022777"/>
    </source>
</evidence>
<evidence type="ECO:0000256" key="3">
    <source>
        <dbReference type="ARBA" id="ARBA00012438"/>
    </source>
</evidence>
<dbReference type="GO" id="GO:0003676">
    <property type="term" value="F:nucleic acid binding"/>
    <property type="evidence" value="ECO:0007669"/>
    <property type="project" value="UniProtKB-UniRule"/>
</dbReference>
<keyword evidence="8" id="KW-0418">Kinase</keyword>
<dbReference type="PROSITE" id="PS51061">
    <property type="entry name" value="R3H"/>
    <property type="match status" value="1"/>
</dbReference>
<dbReference type="SUPFAM" id="SSF47384">
    <property type="entry name" value="Homodimeric domain of signal transducing histidine kinase"/>
    <property type="match status" value="1"/>
</dbReference>
<keyword evidence="5 12" id="KW-0597">Phosphoprotein</keyword>
<dbReference type="SMART" id="SM00387">
    <property type="entry name" value="HATPase_c"/>
    <property type="match status" value="1"/>
</dbReference>
<dbReference type="SMART" id="SM00448">
    <property type="entry name" value="REC"/>
    <property type="match status" value="1"/>
</dbReference>
<keyword evidence="13" id="KW-0175">Coiled coil</keyword>
<comment type="catalytic activity">
    <reaction evidence="1">
        <text>ATP + protein L-histidine = ADP + protein N-phospho-L-histidine.</text>
        <dbReference type="EC" id="2.7.13.3"/>
    </reaction>
</comment>
<dbReference type="Pfam" id="PF13426">
    <property type="entry name" value="PAS_9"/>
    <property type="match status" value="3"/>
</dbReference>
<evidence type="ECO:0000256" key="1">
    <source>
        <dbReference type="ARBA" id="ARBA00000085"/>
    </source>
</evidence>
<dbReference type="InterPro" id="IPR036890">
    <property type="entry name" value="HATPase_C_sf"/>
</dbReference>
<dbReference type="PANTHER" id="PTHR45339:SF1">
    <property type="entry name" value="HYBRID SIGNAL TRANSDUCTION HISTIDINE KINASE J"/>
    <property type="match status" value="1"/>
</dbReference>
<dbReference type="SUPFAM" id="SSF52172">
    <property type="entry name" value="CheY-like"/>
    <property type="match status" value="1"/>
</dbReference>
<feature type="coiled-coil region" evidence="13">
    <location>
        <begin position="711"/>
        <end position="738"/>
    </location>
</feature>
<dbReference type="PANTHER" id="PTHR45339">
    <property type="entry name" value="HYBRID SIGNAL TRANSDUCTION HISTIDINE KINASE J"/>
    <property type="match status" value="1"/>
</dbReference>
<feature type="domain" description="PAC" evidence="18">
    <location>
        <begin position="122"/>
        <end position="174"/>
    </location>
</feature>
<dbReference type="PROSITE" id="PS50112">
    <property type="entry name" value="PAS"/>
    <property type="match status" value="1"/>
</dbReference>
<sequence>MKSESSHRKKDLPEERKSGNEELVAELLKQKQKLENEIQQKNKKLQQLETISNLMPGASFQFSADKEGNFHMDYLSKGAEKIFNKPISELQDPNKMMGGLHPNDQNEFLLSIKESMDEMSLWDHKYRVKSNRDNSYIWIHGKSQPEKTADGTVIWNGLLMDVTHQKNTEEEVSRQKDEFEILINKMIDGYAKHKIICDKKGNAIDYETLEVNAAYENLLNIKKEEVVGRKASEILPAEELKRWLENFGPVALKGETTKYVIYSENNKRYFEGTAFSQKKGQFTVTFSDITQHKKTLEEITSVNEHLKAREHQLEDSNQRLAVNDAELRRSKEMAESYLNIAAEIILRLNRKGEVILLNDSGYKLLGYEKGELEGKNWFNTCLPIETGRELGNRFYDRIERKEEFLNFDSEIVTKTGEYKTLLWHNTFLKDEKGNIIGTLSSGEDITEWKKAENEIQKHNIFLNAIIDNSLIPNFITGVDGTLVRANNALFKHLKINNEDVVGKYNLLKDKNLVEQNLMPKVRTVFQKKKSVRFIMKWFGYRSGFSTLSEANNPWIDVTMFPILNENGNLTNVVCQWIDITIQKEAEIALLTNESRYRKAQEAGHIGSWEYNIQDGTFWGSDEGKRIYNLDLTKEAFSGEEVMDLVVEEDKDRVNQALIDLINENKPYDIEFTVIPQNTTERRIIHSTAELLRDKKNNPLKVTGVLKDVTLQKQTEKELIKAKENAEENEKNLKNSQEIAKLGGWEFNIQTGMFTFTDNFYKIFHTTAEESGGYEMTVQEYAEKFVYPDDISVVLDEIEKAITSEEPGFNRYVEHRILYSDGGSGYIGVRFFVERNALGEIVKVYGVNQDITEKKNAEIELINAKKTAEDADKLKSAFLANMSHEIRTPMNGILGFTSLLKEPGLTGEEQKKYIEIIQKSGERLLNTVNDIVEISKIETGNVKVTLKVVNITRHILTLYEFFSLEAKRKGLKLLIENKLSSDESLIKTDKSKISSILSNLLKNAIKFTKSGTIKIGCVKRANMIEFFVRDTGIGIPENRREAIFNRFEQADIGDSRVFEGSGLGLSIAKSYTEMLGGKIWVESEENKGSTFYFTVYHNAEAQLKKEGEKKSSEEEKYEKLKVLVAEDDEVSLIHLDIILKNEVREILFAKTGIDAIDIAKKNPDIDVILMDIKMPKMNGLDATKKIREFNRDVVIIAQTAFALEGDKQKAIDVGCDDYISKPIIKKEIISTIQKNMKRKKGSSRK</sequence>
<dbReference type="GO" id="GO:0000155">
    <property type="term" value="F:phosphorelay sensor kinase activity"/>
    <property type="evidence" value="ECO:0007669"/>
    <property type="project" value="InterPro"/>
</dbReference>
<dbReference type="RefSeq" id="WP_158868390.1">
    <property type="nucleotide sequence ID" value="NZ_CP046401.1"/>
</dbReference>
<dbReference type="FunFam" id="3.30.565.10:FF:000023">
    <property type="entry name" value="PAS domain-containing sensor histidine kinase"/>
    <property type="match status" value="1"/>
</dbReference>
<evidence type="ECO:0000256" key="6">
    <source>
        <dbReference type="ARBA" id="ARBA00022679"/>
    </source>
</evidence>
<evidence type="ECO:0000256" key="12">
    <source>
        <dbReference type="PROSITE-ProRule" id="PRU00169"/>
    </source>
</evidence>
<dbReference type="InterPro" id="IPR000700">
    <property type="entry name" value="PAS-assoc_C"/>
</dbReference>
<dbReference type="CDD" id="cd00130">
    <property type="entry name" value="PAS"/>
    <property type="match status" value="2"/>
</dbReference>
<proteinExistence type="predicted"/>
<dbReference type="PRINTS" id="PR00344">
    <property type="entry name" value="BCTRLSENSOR"/>
</dbReference>
<keyword evidence="6" id="KW-0808">Transferase</keyword>
<feature type="domain" description="PAC" evidence="18">
    <location>
        <begin position="405"/>
        <end position="457"/>
    </location>
</feature>
<feature type="domain" description="PAC" evidence="18">
    <location>
        <begin position="667"/>
        <end position="720"/>
    </location>
</feature>
<evidence type="ECO:0000313" key="20">
    <source>
        <dbReference type="EMBL" id="QGY45281.1"/>
    </source>
</evidence>
<evidence type="ECO:0000259" key="17">
    <source>
        <dbReference type="PROSITE" id="PS50112"/>
    </source>
</evidence>
<feature type="domain" description="Histidine kinase" evidence="15">
    <location>
        <begin position="880"/>
        <end position="1098"/>
    </location>
</feature>
<dbReference type="InterPro" id="IPR035965">
    <property type="entry name" value="PAS-like_dom_sf"/>
</dbReference>
<evidence type="ECO:0000256" key="10">
    <source>
        <dbReference type="ARBA" id="ARBA00023012"/>
    </source>
</evidence>
<dbReference type="PROSITE" id="PS50110">
    <property type="entry name" value="RESPONSE_REGULATORY"/>
    <property type="match status" value="1"/>
</dbReference>
<dbReference type="EMBL" id="CP046401">
    <property type="protein sequence ID" value="QGY45281.1"/>
    <property type="molecule type" value="Genomic_DNA"/>
</dbReference>
<dbReference type="SUPFAM" id="SSF55785">
    <property type="entry name" value="PYP-like sensor domain (PAS domain)"/>
    <property type="match status" value="6"/>
</dbReference>
<dbReference type="EC" id="2.7.13.3" evidence="3"/>
<dbReference type="InterPro" id="IPR003594">
    <property type="entry name" value="HATPase_dom"/>
</dbReference>
<feature type="domain" description="PAC" evidence="18">
    <location>
        <begin position="810"/>
        <end position="862"/>
    </location>
</feature>
<name>A0A6I6JS64_9BACT</name>
<dbReference type="GO" id="GO:0005886">
    <property type="term" value="C:plasma membrane"/>
    <property type="evidence" value="ECO:0007669"/>
    <property type="project" value="UniProtKB-SubCell"/>
</dbReference>
<dbReference type="InterPro" id="IPR001610">
    <property type="entry name" value="PAC"/>
</dbReference>
<dbReference type="InterPro" id="IPR001374">
    <property type="entry name" value="R3H_dom"/>
</dbReference>
<dbReference type="Gene3D" id="1.10.287.130">
    <property type="match status" value="1"/>
</dbReference>
<dbReference type="AlphaFoldDB" id="A0A6I6JS64"/>
<dbReference type="CDD" id="cd00082">
    <property type="entry name" value="HisKA"/>
    <property type="match status" value="1"/>
</dbReference>
<gene>
    <name evidence="20" type="ORF">GM418_16855</name>
</gene>
<keyword evidence="21" id="KW-1185">Reference proteome</keyword>
<keyword evidence="7" id="KW-0547">Nucleotide-binding</keyword>
<keyword evidence="11" id="KW-0472">Membrane</keyword>
<feature type="domain" description="PAC" evidence="18">
    <location>
        <begin position="538"/>
        <end position="591"/>
    </location>
</feature>
<dbReference type="NCBIfam" id="TIGR00229">
    <property type="entry name" value="sensory_box"/>
    <property type="match status" value="2"/>
</dbReference>
<feature type="domain" description="PAS" evidence="17">
    <location>
        <begin position="330"/>
        <end position="376"/>
    </location>
</feature>
<dbReference type="InterPro" id="IPR003661">
    <property type="entry name" value="HisK_dim/P_dom"/>
</dbReference>
<dbReference type="InterPro" id="IPR005467">
    <property type="entry name" value="His_kinase_dom"/>
</dbReference>
<dbReference type="InterPro" id="IPR000014">
    <property type="entry name" value="PAS"/>
</dbReference>
<dbReference type="Pfam" id="PF00072">
    <property type="entry name" value="Response_reg"/>
    <property type="match status" value="1"/>
</dbReference>
<dbReference type="Pfam" id="PF02518">
    <property type="entry name" value="HATPase_c"/>
    <property type="match status" value="1"/>
</dbReference>
<dbReference type="InterPro" id="IPR036097">
    <property type="entry name" value="HisK_dim/P_sf"/>
</dbReference>
<evidence type="ECO:0000256" key="5">
    <source>
        <dbReference type="ARBA" id="ARBA00022553"/>
    </source>
</evidence>
<evidence type="ECO:0000256" key="2">
    <source>
        <dbReference type="ARBA" id="ARBA00004236"/>
    </source>
</evidence>
<dbReference type="Proteomes" id="UP000428260">
    <property type="component" value="Chromosome"/>
</dbReference>
<evidence type="ECO:0000256" key="7">
    <source>
        <dbReference type="ARBA" id="ARBA00022741"/>
    </source>
</evidence>
<reference evidence="20 21" key="1">
    <citation type="submission" date="2019-11" db="EMBL/GenBank/DDBJ databases">
        <authorList>
            <person name="Zheng R.K."/>
            <person name="Sun C.M."/>
        </authorList>
    </citation>
    <scope>NUCLEOTIDE SEQUENCE [LARGE SCALE GENOMIC DNA]</scope>
    <source>
        <strain evidence="20 21">WC007</strain>
    </source>
</reference>
<keyword evidence="9" id="KW-0067">ATP-binding</keyword>
<dbReference type="GO" id="GO:0005524">
    <property type="term" value="F:ATP binding"/>
    <property type="evidence" value="ECO:0007669"/>
    <property type="project" value="UniProtKB-KW"/>
</dbReference>
<comment type="subcellular location">
    <subcellularLocation>
        <location evidence="2">Cell membrane</location>
    </subcellularLocation>
</comment>
<evidence type="ECO:0000256" key="4">
    <source>
        <dbReference type="ARBA" id="ARBA00022475"/>
    </source>
</evidence>
<evidence type="ECO:0000259" key="19">
    <source>
        <dbReference type="PROSITE" id="PS51061"/>
    </source>
</evidence>
<accession>A0A6I6JS64</accession>
<dbReference type="SMART" id="SM00091">
    <property type="entry name" value="PAS"/>
    <property type="match status" value="5"/>
</dbReference>
<evidence type="ECO:0000256" key="13">
    <source>
        <dbReference type="SAM" id="Coils"/>
    </source>
</evidence>
<keyword evidence="10" id="KW-0902">Two-component regulatory system</keyword>
<feature type="modified residue" description="4-aspartylphosphate" evidence="12">
    <location>
        <position position="1170"/>
    </location>
</feature>
<evidence type="ECO:0000313" key="21">
    <source>
        <dbReference type="Proteomes" id="UP000428260"/>
    </source>
</evidence>
<dbReference type="SUPFAM" id="SSF55874">
    <property type="entry name" value="ATPase domain of HSP90 chaperone/DNA topoisomerase II/histidine kinase"/>
    <property type="match status" value="1"/>
</dbReference>
<dbReference type="PROSITE" id="PS50109">
    <property type="entry name" value="HIS_KIN"/>
    <property type="match status" value="1"/>
</dbReference>
<feature type="domain" description="Response regulatory" evidence="16">
    <location>
        <begin position="1120"/>
        <end position="1235"/>
    </location>
</feature>
<protein>
    <recommendedName>
        <fullName evidence="3">histidine kinase</fullName>
        <ecNumber evidence="3">2.7.13.3</ecNumber>
    </recommendedName>
</protein>
<dbReference type="SMART" id="SM00086">
    <property type="entry name" value="PAC"/>
    <property type="match status" value="4"/>
</dbReference>
<evidence type="ECO:0000256" key="11">
    <source>
        <dbReference type="ARBA" id="ARBA00023136"/>
    </source>
</evidence>
<keyword evidence="4" id="KW-1003">Cell membrane</keyword>
<evidence type="ECO:0000259" key="18">
    <source>
        <dbReference type="PROSITE" id="PS50113"/>
    </source>
</evidence>
<dbReference type="PROSITE" id="PS50113">
    <property type="entry name" value="PAC"/>
    <property type="match status" value="5"/>
</dbReference>
<dbReference type="CDD" id="cd17546">
    <property type="entry name" value="REC_hyHK_CKI1_RcsC-like"/>
    <property type="match status" value="1"/>
</dbReference>
<evidence type="ECO:0000259" key="15">
    <source>
        <dbReference type="PROSITE" id="PS50109"/>
    </source>
</evidence>
<dbReference type="InterPro" id="IPR011006">
    <property type="entry name" value="CheY-like_superfamily"/>
</dbReference>
<organism evidence="20 21">
    <name type="scientific">Maribellus comscasis</name>
    <dbReference type="NCBI Taxonomy" id="2681766"/>
    <lineage>
        <taxon>Bacteria</taxon>
        <taxon>Pseudomonadati</taxon>
        <taxon>Bacteroidota</taxon>
        <taxon>Bacteroidia</taxon>
        <taxon>Marinilabiliales</taxon>
        <taxon>Prolixibacteraceae</taxon>
        <taxon>Maribellus</taxon>
    </lineage>
</organism>
<dbReference type="Pfam" id="PF08447">
    <property type="entry name" value="PAS_3"/>
    <property type="match status" value="2"/>
</dbReference>
<feature type="region of interest" description="Disordered" evidence="14">
    <location>
        <begin position="1"/>
        <end position="22"/>
    </location>
</feature>
<dbReference type="SMART" id="SM00388">
    <property type="entry name" value="HisKA"/>
    <property type="match status" value="1"/>
</dbReference>
<dbReference type="Pfam" id="PF00512">
    <property type="entry name" value="HisKA"/>
    <property type="match status" value="1"/>
</dbReference>
<dbReference type="InterPro" id="IPR001789">
    <property type="entry name" value="Sig_transdc_resp-reg_receiver"/>
</dbReference>
<dbReference type="KEGG" id="mcos:GM418_16855"/>
<evidence type="ECO:0000256" key="14">
    <source>
        <dbReference type="SAM" id="MobiDB-lite"/>
    </source>
</evidence>
<dbReference type="Gene3D" id="3.30.450.20">
    <property type="entry name" value="PAS domain"/>
    <property type="match status" value="6"/>
</dbReference>
<dbReference type="CDD" id="cd16922">
    <property type="entry name" value="HATPase_EvgS-ArcB-TorS-like"/>
    <property type="match status" value="1"/>
</dbReference>
<dbReference type="InterPro" id="IPR004358">
    <property type="entry name" value="Sig_transdc_His_kin-like_C"/>
</dbReference>
<dbReference type="Gene3D" id="3.40.50.2300">
    <property type="match status" value="1"/>
</dbReference>
<evidence type="ECO:0000259" key="16">
    <source>
        <dbReference type="PROSITE" id="PS50110"/>
    </source>
</evidence>
<feature type="compositionally biased region" description="Basic and acidic residues" evidence="14">
    <location>
        <begin position="1"/>
        <end position="20"/>
    </location>
</feature>
<feature type="domain" description="R3H" evidence="19">
    <location>
        <begin position="647"/>
        <end position="724"/>
    </location>
</feature>
<dbReference type="Gene3D" id="2.10.70.100">
    <property type="match status" value="1"/>
</dbReference>